<reference evidence="2" key="2">
    <citation type="submission" date="2010-07" db="EMBL/GenBank/DDBJ databases">
        <authorList>
            <consortium name="The Broad Institute Genome Sequencing Platform"/>
            <consortium name="Broad Institute Genome Sequencing Center for Infectious Disease"/>
            <person name="Ma L.-J."/>
            <person name="Dead R."/>
            <person name="Young S."/>
            <person name="Zeng Q."/>
            <person name="Koehrsen M."/>
            <person name="Alvarado L."/>
            <person name="Berlin A."/>
            <person name="Chapman S.B."/>
            <person name="Chen Z."/>
            <person name="Freedman E."/>
            <person name="Gellesch M."/>
            <person name="Goldberg J."/>
            <person name="Griggs A."/>
            <person name="Gujja S."/>
            <person name="Heilman E.R."/>
            <person name="Heiman D."/>
            <person name="Hepburn T."/>
            <person name="Howarth C."/>
            <person name="Jen D."/>
            <person name="Larson L."/>
            <person name="Mehta T."/>
            <person name="Neiman D."/>
            <person name="Pearson M."/>
            <person name="Roberts A."/>
            <person name="Saif S."/>
            <person name="Shea T."/>
            <person name="Shenoy N."/>
            <person name="Sisk P."/>
            <person name="Stolte C."/>
            <person name="Sykes S."/>
            <person name="Walk T."/>
            <person name="White J."/>
            <person name="Yandava C."/>
            <person name="Haas B."/>
            <person name="Nusbaum C."/>
            <person name="Birren B."/>
        </authorList>
    </citation>
    <scope>NUCLEOTIDE SEQUENCE</scope>
    <source>
        <strain evidence="2">R3-111a-1</strain>
    </source>
</reference>
<dbReference type="HOGENOM" id="CLU_1004892_0_0_1"/>
<dbReference type="OrthoDB" id="6359816at2759"/>
<protein>
    <recommendedName>
        <fullName evidence="1">BTB domain-containing protein</fullName>
    </recommendedName>
</protein>
<evidence type="ECO:0000259" key="1">
    <source>
        <dbReference type="PROSITE" id="PS50097"/>
    </source>
</evidence>
<sequence>MIRSSLGATLKASMRFNDLIFVSQGRELPAHRLVVMTRSPVLEKLIQLGELAEVGGKCMIQVNSAFSSSAVEYLLEYLYTESYACPFAMATKNEPVHSATSALELTDGDTNKLKANNDTATIVGDLISFNDEEMGPVVDSALVHAGDSAGSSQEKSKSLVVQGALIQHLHVLGLANMYQVRALADVARGYIANILSHVFSVGPALQVIEVMKTTDKFDGQVWDLLRSCIMPHVQSPFARRLLGEVFILCDKNRSDALCQKSINDNLKSRGRLYCHRL</sequence>
<dbReference type="AlphaFoldDB" id="J3PBW5"/>
<organism evidence="2">
    <name type="scientific">Gaeumannomyces tritici (strain R3-111a-1)</name>
    <name type="common">Wheat and barley take-all root rot fungus</name>
    <name type="synonym">Gaeumannomyces graminis var. tritici</name>
    <dbReference type="NCBI Taxonomy" id="644352"/>
    <lineage>
        <taxon>Eukaryota</taxon>
        <taxon>Fungi</taxon>
        <taxon>Dikarya</taxon>
        <taxon>Ascomycota</taxon>
        <taxon>Pezizomycotina</taxon>
        <taxon>Sordariomycetes</taxon>
        <taxon>Sordariomycetidae</taxon>
        <taxon>Magnaporthales</taxon>
        <taxon>Magnaporthaceae</taxon>
        <taxon>Gaeumannomyces</taxon>
    </lineage>
</organism>
<dbReference type="EnsemblFungi" id="EJT71735">
    <property type="protein sequence ID" value="EJT71735"/>
    <property type="gene ID" value="GGTG_10989"/>
</dbReference>
<dbReference type="InterPro" id="IPR000210">
    <property type="entry name" value="BTB/POZ_dom"/>
</dbReference>
<reference evidence="4" key="1">
    <citation type="submission" date="2010-07" db="EMBL/GenBank/DDBJ databases">
        <title>The genome sequence of Gaeumannomyces graminis var. tritici strain R3-111a-1.</title>
        <authorList>
            <consortium name="The Broad Institute Genome Sequencing Platform"/>
            <person name="Ma L.-J."/>
            <person name="Dead R."/>
            <person name="Young S."/>
            <person name="Zeng Q."/>
            <person name="Koehrsen M."/>
            <person name="Alvarado L."/>
            <person name="Berlin A."/>
            <person name="Chapman S.B."/>
            <person name="Chen Z."/>
            <person name="Freedman E."/>
            <person name="Gellesch M."/>
            <person name="Goldberg J."/>
            <person name="Griggs A."/>
            <person name="Gujja S."/>
            <person name="Heilman E.R."/>
            <person name="Heiman D."/>
            <person name="Hepburn T."/>
            <person name="Howarth C."/>
            <person name="Jen D."/>
            <person name="Larson L."/>
            <person name="Mehta T."/>
            <person name="Neiman D."/>
            <person name="Pearson M."/>
            <person name="Roberts A."/>
            <person name="Saif S."/>
            <person name="Shea T."/>
            <person name="Shenoy N."/>
            <person name="Sisk P."/>
            <person name="Stolte C."/>
            <person name="Sykes S."/>
            <person name="Walk T."/>
            <person name="White J."/>
            <person name="Yandava C."/>
            <person name="Haas B."/>
            <person name="Nusbaum C."/>
            <person name="Birren B."/>
        </authorList>
    </citation>
    <scope>NUCLEOTIDE SEQUENCE [LARGE SCALE GENOMIC DNA]</scope>
    <source>
        <strain evidence="4">R3-111a-1</strain>
    </source>
</reference>
<dbReference type="eggNOG" id="ENOG502T7AU">
    <property type="taxonomic scope" value="Eukaryota"/>
</dbReference>
<evidence type="ECO:0000313" key="2">
    <source>
        <dbReference type="EMBL" id="EJT71735.1"/>
    </source>
</evidence>
<evidence type="ECO:0000313" key="4">
    <source>
        <dbReference type="Proteomes" id="UP000006039"/>
    </source>
</evidence>
<dbReference type="InterPro" id="IPR011333">
    <property type="entry name" value="SKP1/BTB/POZ_sf"/>
</dbReference>
<evidence type="ECO:0000313" key="3">
    <source>
        <dbReference type="EnsemblFungi" id="EJT71735"/>
    </source>
</evidence>
<dbReference type="SMART" id="SM00225">
    <property type="entry name" value="BTB"/>
    <property type="match status" value="1"/>
</dbReference>
<dbReference type="CDD" id="cd18186">
    <property type="entry name" value="BTB_POZ_ZBTB_KLHL-like"/>
    <property type="match status" value="1"/>
</dbReference>
<dbReference type="RefSeq" id="XP_009227132.1">
    <property type="nucleotide sequence ID" value="XM_009228868.1"/>
</dbReference>
<dbReference type="Pfam" id="PF00651">
    <property type="entry name" value="BTB"/>
    <property type="match status" value="1"/>
</dbReference>
<dbReference type="VEuPathDB" id="FungiDB:GGTG_10989"/>
<name>J3PBW5_GAET3</name>
<dbReference type="EMBL" id="GL385400">
    <property type="protein sequence ID" value="EJT71735.1"/>
    <property type="molecule type" value="Genomic_DNA"/>
</dbReference>
<gene>
    <name evidence="3" type="primary">20351447</name>
    <name evidence="2" type="ORF">GGTG_10989</name>
</gene>
<keyword evidence="4" id="KW-1185">Reference proteome</keyword>
<dbReference type="Gene3D" id="3.30.710.10">
    <property type="entry name" value="Potassium Channel Kv1.1, Chain A"/>
    <property type="match status" value="1"/>
</dbReference>
<accession>J3PBW5</accession>
<dbReference type="Proteomes" id="UP000006039">
    <property type="component" value="Unassembled WGS sequence"/>
</dbReference>
<reference evidence="3" key="4">
    <citation type="journal article" date="2015" name="G3 (Bethesda)">
        <title>Genome sequences of three phytopathogenic species of the Magnaporthaceae family of fungi.</title>
        <authorList>
            <person name="Okagaki L.H."/>
            <person name="Nunes C.C."/>
            <person name="Sailsbery J."/>
            <person name="Clay B."/>
            <person name="Brown D."/>
            <person name="John T."/>
            <person name="Oh Y."/>
            <person name="Young N."/>
            <person name="Fitzgerald M."/>
            <person name="Haas B.J."/>
            <person name="Zeng Q."/>
            <person name="Young S."/>
            <person name="Adiconis X."/>
            <person name="Fan L."/>
            <person name="Levin J.Z."/>
            <person name="Mitchell T.K."/>
            <person name="Okubara P.A."/>
            <person name="Farman M.L."/>
            <person name="Kohn L.M."/>
            <person name="Birren B."/>
            <person name="Ma L.-J."/>
            <person name="Dean R.A."/>
        </authorList>
    </citation>
    <scope>NUCLEOTIDE SEQUENCE</scope>
    <source>
        <strain evidence="3">R3-111a-1</strain>
    </source>
</reference>
<proteinExistence type="predicted"/>
<feature type="domain" description="BTB" evidence="1">
    <location>
        <begin position="17"/>
        <end position="87"/>
    </location>
</feature>
<dbReference type="SUPFAM" id="SSF54695">
    <property type="entry name" value="POZ domain"/>
    <property type="match status" value="1"/>
</dbReference>
<reference evidence="3" key="5">
    <citation type="submission" date="2018-04" db="UniProtKB">
        <authorList>
            <consortium name="EnsemblFungi"/>
        </authorList>
    </citation>
    <scope>IDENTIFICATION</scope>
    <source>
        <strain evidence="3">R3-111a-1</strain>
    </source>
</reference>
<dbReference type="GeneID" id="20351447"/>
<dbReference type="PROSITE" id="PS50097">
    <property type="entry name" value="BTB"/>
    <property type="match status" value="1"/>
</dbReference>
<reference evidence="2" key="3">
    <citation type="submission" date="2010-09" db="EMBL/GenBank/DDBJ databases">
        <title>Annotation of Gaeumannomyces graminis var. tritici R3-111a-1.</title>
        <authorList>
            <consortium name="The Broad Institute Genome Sequencing Platform"/>
            <person name="Ma L.-J."/>
            <person name="Dead R."/>
            <person name="Young S.K."/>
            <person name="Zeng Q."/>
            <person name="Gargeya S."/>
            <person name="Fitzgerald M."/>
            <person name="Haas B."/>
            <person name="Abouelleil A."/>
            <person name="Alvarado L."/>
            <person name="Arachchi H.M."/>
            <person name="Berlin A."/>
            <person name="Brown A."/>
            <person name="Chapman S.B."/>
            <person name="Chen Z."/>
            <person name="Dunbar C."/>
            <person name="Freedman E."/>
            <person name="Gearin G."/>
            <person name="Gellesch M."/>
            <person name="Goldberg J."/>
            <person name="Griggs A."/>
            <person name="Gujja S."/>
            <person name="Heiman D."/>
            <person name="Howarth C."/>
            <person name="Larson L."/>
            <person name="Lui A."/>
            <person name="MacDonald P.J.P."/>
            <person name="Mehta T."/>
            <person name="Montmayeur A."/>
            <person name="Murphy C."/>
            <person name="Neiman D."/>
            <person name="Pearson M."/>
            <person name="Priest M."/>
            <person name="Roberts A."/>
            <person name="Saif S."/>
            <person name="Shea T."/>
            <person name="Shenoy N."/>
            <person name="Sisk P."/>
            <person name="Stolte C."/>
            <person name="Sykes S."/>
            <person name="Yandava C."/>
            <person name="Wortman J."/>
            <person name="Nusbaum C."/>
            <person name="Birren B."/>
        </authorList>
    </citation>
    <scope>NUCLEOTIDE SEQUENCE</scope>
    <source>
        <strain evidence="2">R3-111a-1</strain>
    </source>
</reference>